<gene>
    <name evidence="1" type="ORF">EB796_001449</name>
</gene>
<keyword evidence="2" id="KW-1185">Reference proteome</keyword>
<dbReference type="InterPro" id="IPR011013">
    <property type="entry name" value="Gal_mutarotase_sf_dom"/>
</dbReference>
<dbReference type="Gene3D" id="2.70.98.10">
    <property type="match status" value="2"/>
</dbReference>
<organism evidence="1 2">
    <name type="scientific">Bugula neritina</name>
    <name type="common">Brown bryozoan</name>
    <name type="synonym">Sertularia neritina</name>
    <dbReference type="NCBI Taxonomy" id="10212"/>
    <lineage>
        <taxon>Eukaryota</taxon>
        <taxon>Metazoa</taxon>
        <taxon>Spiralia</taxon>
        <taxon>Lophotrochozoa</taxon>
        <taxon>Bryozoa</taxon>
        <taxon>Gymnolaemata</taxon>
        <taxon>Cheilostomatida</taxon>
        <taxon>Flustrina</taxon>
        <taxon>Buguloidea</taxon>
        <taxon>Bugulidae</taxon>
        <taxon>Bugula</taxon>
    </lineage>
</organism>
<name>A0A7J7KQ72_BUGNE</name>
<proteinExistence type="predicted"/>
<dbReference type="AlphaFoldDB" id="A0A7J7KQ72"/>
<dbReference type="SUPFAM" id="SSF74650">
    <property type="entry name" value="Galactose mutarotase-like"/>
    <property type="match status" value="1"/>
</dbReference>
<accession>A0A7J7KQ72</accession>
<dbReference type="InterPro" id="IPR014718">
    <property type="entry name" value="GH-type_carb-bd"/>
</dbReference>
<dbReference type="GO" id="GO:0030246">
    <property type="term" value="F:carbohydrate binding"/>
    <property type="evidence" value="ECO:0007669"/>
    <property type="project" value="InterPro"/>
</dbReference>
<comment type="caution">
    <text evidence="1">The sequence shown here is derived from an EMBL/GenBank/DDBJ whole genome shotgun (WGS) entry which is preliminary data.</text>
</comment>
<evidence type="ECO:0000313" key="2">
    <source>
        <dbReference type="Proteomes" id="UP000593567"/>
    </source>
</evidence>
<dbReference type="GO" id="GO:0003824">
    <property type="term" value="F:catalytic activity"/>
    <property type="evidence" value="ECO:0007669"/>
    <property type="project" value="InterPro"/>
</dbReference>
<protein>
    <submittedName>
        <fullName evidence="1">Uncharacterized protein</fullName>
    </submittedName>
</protein>
<evidence type="ECO:0000313" key="1">
    <source>
        <dbReference type="EMBL" id="KAF6040235.1"/>
    </source>
</evidence>
<dbReference type="EMBL" id="VXIV02000164">
    <property type="protein sequence ID" value="KAF6040235.1"/>
    <property type="molecule type" value="Genomic_DNA"/>
</dbReference>
<dbReference type="GO" id="GO:0005975">
    <property type="term" value="P:carbohydrate metabolic process"/>
    <property type="evidence" value="ECO:0007669"/>
    <property type="project" value="InterPro"/>
</dbReference>
<dbReference type="Proteomes" id="UP000593567">
    <property type="component" value="Unassembled WGS sequence"/>
</dbReference>
<sequence length="252" mass="27034">MSFIDPTQPPAPTTPKRSKILANTIGKDSSGKDILQYTLENDKNVKVELLSIGARLNSLKLSPTGSELVPGFTSTQVDNTNGSVDADSKFGAIDGPICGELANSMHTINYDGETDETTGEVKFMTTAANMDVVVTYSLSEDNKITVQISATSAGNTETMVDMCSSMFFQLMTGTESADDHRLMLNADNHFASGSPTSVGGIYDYRSTKLVSVLIDYILLGNSNTLRINEDFLLNGAPGLRKAAEYALFFVIG</sequence>
<reference evidence="1" key="1">
    <citation type="submission" date="2020-06" db="EMBL/GenBank/DDBJ databases">
        <title>Draft genome of Bugula neritina, a colonial animal packing powerful symbionts and potential medicines.</title>
        <authorList>
            <person name="Rayko M."/>
        </authorList>
    </citation>
    <scope>NUCLEOTIDE SEQUENCE [LARGE SCALE GENOMIC DNA]</scope>
    <source>
        <strain evidence="1">Kwan_BN1</strain>
    </source>
</reference>